<dbReference type="Gene3D" id="3.40.190.10">
    <property type="entry name" value="Periplasmic binding protein-like II"/>
    <property type="match status" value="2"/>
</dbReference>
<dbReference type="EMBL" id="JAPMOU010000008">
    <property type="protein sequence ID" value="MDE1462084.1"/>
    <property type="molecule type" value="Genomic_DNA"/>
</dbReference>
<proteinExistence type="inferred from homology"/>
<keyword evidence="5" id="KW-1185">Reference proteome</keyword>
<evidence type="ECO:0000256" key="2">
    <source>
        <dbReference type="ARBA" id="ARBA00022729"/>
    </source>
</evidence>
<dbReference type="RefSeq" id="WP_274688444.1">
    <property type="nucleotide sequence ID" value="NZ_JAPMOU010000008.1"/>
</dbReference>
<feature type="domain" description="Solute-binding protein family 3/N-terminal" evidence="3">
    <location>
        <begin position="31"/>
        <end position="257"/>
    </location>
</feature>
<dbReference type="SUPFAM" id="SSF53850">
    <property type="entry name" value="Periplasmic binding protein-like II"/>
    <property type="match status" value="1"/>
</dbReference>
<gene>
    <name evidence="4" type="ORF">ORQ98_08880</name>
</gene>
<comment type="caution">
    <text evidence="4">The sequence shown here is derived from an EMBL/GenBank/DDBJ whole genome shotgun (WGS) entry which is preliminary data.</text>
</comment>
<evidence type="ECO:0000313" key="5">
    <source>
        <dbReference type="Proteomes" id="UP001528823"/>
    </source>
</evidence>
<dbReference type="PANTHER" id="PTHR35936:SF6">
    <property type="entry name" value="AMINO ACID ABC TRANSPORTER SUBSTRATE-BINDING PAAT FAMILY PROTEIN"/>
    <property type="match status" value="1"/>
</dbReference>
<sequence>MKLINILTFVASFLLPSLFFQSIVADTNNRMLKYGITPDSYPPYLFNKQDQLDNYEGIITDTLKIIASQLGYEVKTVLLPQNRLKRQLYSGKIDVLPFAIEWIDQRDKVEYSDTIMRVKDVVWSLKSAPVKYSKPEDLFGKNVVTHIGYHYPTLQPYFDSQQIIKKETNTNLNVLKLITKKRTSTGIVAQLTGQWLALQNNWTADLYFSEQEVNGFDYRFLFGKKWKSLIPKFNKQLNKIKTNGTLTTIINKYTQQKKVANFTF</sequence>
<comment type="similarity">
    <text evidence="1">Belongs to the bacterial solute-binding protein 3 family.</text>
</comment>
<keyword evidence="2" id="KW-0732">Signal</keyword>
<dbReference type="InterPro" id="IPR001638">
    <property type="entry name" value="Solute-binding_3/MltF_N"/>
</dbReference>
<evidence type="ECO:0000256" key="1">
    <source>
        <dbReference type="ARBA" id="ARBA00010333"/>
    </source>
</evidence>
<dbReference type="SMART" id="SM00062">
    <property type="entry name" value="PBPb"/>
    <property type="match status" value="1"/>
</dbReference>
<reference evidence="4 5" key="1">
    <citation type="submission" date="2022-11" db="EMBL/GenBank/DDBJ databases">
        <title>Spartinivicinus poritis sp. nov., isolated from scleractinian coral Porites lutea.</title>
        <authorList>
            <person name="Zhang G."/>
            <person name="Cai L."/>
            <person name="Wei Q."/>
        </authorList>
    </citation>
    <scope>NUCLEOTIDE SEQUENCE [LARGE SCALE GENOMIC DNA]</scope>
    <source>
        <strain evidence="4 5">A2-2</strain>
    </source>
</reference>
<evidence type="ECO:0000313" key="4">
    <source>
        <dbReference type="EMBL" id="MDE1462084.1"/>
    </source>
</evidence>
<name>A0ABT5U6U7_9GAMM</name>
<dbReference type="PANTHER" id="PTHR35936">
    <property type="entry name" value="MEMBRANE-BOUND LYTIC MUREIN TRANSGLYCOSYLASE F"/>
    <property type="match status" value="1"/>
</dbReference>
<dbReference type="Proteomes" id="UP001528823">
    <property type="component" value="Unassembled WGS sequence"/>
</dbReference>
<organism evidence="4 5">
    <name type="scientific">Spartinivicinus poritis</name>
    <dbReference type="NCBI Taxonomy" id="2994640"/>
    <lineage>
        <taxon>Bacteria</taxon>
        <taxon>Pseudomonadati</taxon>
        <taxon>Pseudomonadota</taxon>
        <taxon>Gammaproteobacteria</taxon>
        <taxon>Oceanospirillales</taxon>
        <taxon>Zooshikellaceae</taxon>
        <taxon>Spartinivicinus</taxon>
    </lineage>
</organism>
<evidence type="ECO:0000259" key="3">
    <source>
        <dbReference type="SMART" id="SM00062"/>
    </source>
</evidence>
<accession>A0ABT5U6U7</accession>
<protein>
    <submittedName>
        <fullName evidence="4">Transporter substrate-binding domain-containing protein</fullName>
    </submittedName>
</protein>
<dbReference type="Pfam" id="PF00497">
    <property type="entry name" value="SBP_bac_3"/>
    <property type="match status" value="1"/>
</dbReference>